<accession>A0ABR6ZSE1</accession>
<keyword evidence="3" id="KW-1185">Reference proteome</keyword>
<name>A0ABR6ZSE1_9BURK</name>
<comment type="caution">
    <text evidence="2">The sequence shown here is derived from an EMBL/GenBank/DDBJ whole genome shotgun (WGS) entry which is preliminary data.</text>
</comment>
<dbReference type="EMBL" id="JACOGF010000007">
    <property type="protein sequence ID" value="MBC3918823.1"/>
    <property type="molecule type" value="Genomic_DNA"/>
</dbReference>
<feature type="domain" description="DSBA-like thioredoxin" evidence="1">
    <location>
        <begin position="5"/>
        <end position="193"/>
    </location>
</feature>
<dbReference type="PANTHER" id="PTHR13887:SF51">
    <property type="entry name" value="DSBA FAMILY PROTEIN"/>
    <property type="match status" value="1"/>
</dbReference>
<dbReference type="PANTHER" id="PTHR13887">
    <property type="entry name" value="GLUTATHIONE S-TRANSFERASE KAPPA"/>
    <property type="match status" value="1"/>
</dbReference>
<evidence type="ECO:0000259" key="1">
    <source>
        <dbReference type="Pfam" id="PF01323"/>
    </source>
</evidence>
<proteinExistence type="predicted"/>
<dbReference type="RefSeq" id="WP_186948084.1">
    <property type="nucleotide sequence ID" value="NZ_JACOGF010000007.1"/>
</dbReference>
<dbReference type="Proteomes" id="UP000650424">
    <property type="component" value="Unassembled WGS sequence"/>
</dbReference>
<dbReference type="Gene3D" id="3.40.30.10">
    <property type="entry name" value="Glutaredoxin"/>
    <property type="match status" value="1"/>
</dbReference>
<organism evidence="2 3">
    <name type="scientific">Undibacterium hunanense</name>
    <dbReference type="NCBI Taxonomy" id="2762292"/>
    <lineage>
        <taxon>Bacteria</taxon>
        <taxon>Pseudomonadati</taxon>
        <taxon>Pseudomonadota</taxon>
        <taxon>Betaproteobacteria</taxon>
        <taxon>Burkholderiales</taxon>
        <taxon>Oxalobacteraceae</taxon>
        <taxon>Undibacterium</taxon>
    </lineage>
</organism>
<reference evidence="2 3" key="1">
    <citation type="submission" date="2020-08" db="EMBL/GenBank/DDBJ databases">
        <title>Novel species isolated from subtropical streams in China.</title>
        <authorList>
            <person name="Lu H."/>
        </authorList>
    </citation>
    <scope>NUCLEOTIDE SEQUENCE [LARGE SCALE GENOMIC DNA]</scope>
    <source>
        <strain evidence="2 3">CY18W</strain>
    </source>
</reference>
<protein>
    <submittedName>
        <fullName evidence="2">DsbA family protein</fullName>
    </submittedName>
</protein>
<dbReference type="SUPFAM" id="SSF52833">
    <property type="entry name" value="Thioredoxin-like"/>
    <property type="match status" value="1"/>
</dbReference>
<gene>
    <name evidence="2" type="ORF">H8L32_15120</name>
</gene>
<evidence type="ECO:0000313" key="3">
    <source>
        <dbReference type="Proteomes" id="UP000650424"/>
    </source>
</evidence>
<sequence>MEARLHIVFDPLCGWCYAASPFLRQSQTHFSERLSMVFHPGLLFPEINVIPAAYREHIISADQHIAKLSGVLFGSAYLSKVKNTASLSYYSVPAATAVSGVAALAAVGEIAADAGLGMLEKIQHAHYVDAADVNDLWLLSQLAAGLDVTAEMFKDCYAKAQADLPGQTRLAHQLLRQVGAQGFPTFILEANGQFLRLDHSAAYQDGRLFVEQIEQALVSRNTA</sequence>
<dbReference type="InterPro" id="IPR036249">
    <property type="entry name" value="Thioredoxin-like_sf"/>
</dbReference>
<evidence type="ECO:0000313" key="2">
    <source>
        <dbReference type="EMBL" id="MBC3918823.1"/>
    </source>
</evidence>
<dbReference type="InterPro" id="IPR001853">
    <property type="entry name" value="DSBA-like_thioredoxin_dom"/>
</dbReference>
<dbReference type="CDD" id="cd03025">
    <property type="entry name" value="DsbA_FrnE_like"/>
    <property type="match status" value="1"/>
</dbReference>
<dbReference type="Pfam" id="PF01323">
    <property type="entry name" value="DSBA"/>
    <property type="match status" value="1"/>
</dbReference>